<reference evidence="1" key="1">
    <citation type="submission" date="2020-02" db="EMBL/GenBank/DDBJ databases">
        <authorList>
            <person name="Meier V. D."/>
        </authorList>
    </citation>
    <scope>NUCLEOTIDE SEQUENCE</scope>
    <source>
        <strain evidence="1">AVDCRST_MAG10</strain>
    </source>
</reference>
<sequence length="77" mass="8497">MVSSLLLVLVSLGLLSLLLFGMSWFEQRVLSPKALIVHAARSRQAPPEHVEKLVARQSERLLQGMMSSPADRADRAS</sequence>
<gene>
    <name evidence="1" type="ORF">AVDCRST_MAG10-3006</name>
</gene>
<evidence type="ECO:0000313" key="1">
    <source>
        <dbReference type="EMBL" id="CAA9265909.1"/>
    </source>
</evidence>
<dbReference type="EMBL" id="CADCTB010000185">
    <property type="protein sequence ID" value="CAA9265909.1"/>
    <property type="molecule type" value="Genomic_DNA"/>
</dbReference>
<dbReference type="AlphaFoldDB" id="A0A6J4J283"/>
<name>A0A6J4J283_9ACTN</name>
<proteinExistence type="predicted"/>
<accession>A0A6J4J283</accession>
<organism evidence="1">
    <name type="scientific">uncultured Acidimicrobiales bacterium</name>
    <dbReference type="NCBI Taxonomy" id="310071"/>
    <lineage>
        <taxon>Bacteria</taxon>
        <taxon>Bacillati</taxon>
        <taxon>Actinomycetota</taxon>
        <taxon>Acidimicrobiia</taxon>
        <taxon>Acidimicrobiales</taxon>
        <taxon>environmental samples</taxon>
    </lineage>
</organism>
<protein>
    <submittedName>
        <fullName evidence="1">Uncharacterized protein</fullName>
    </submittedName>
</protein>